<keyword evidence="2" id="KW-1185">Reference proteome</keyword>
<name>A0A8E2FAU8_9PEZI</name>
<evidence type="ECO:0000313" key="1">
    <source>
        <dbReference type="EMBL" id="OCL13538.1"/>
    </source>
</evidence>
<dbReference type="Proteomes" id="UP000250140">
    <property type="component" value="Unassembled WGS sequence"/>
</dbReference>
<dbReference type="EMBL" id="KV748707">
    <property type="protein sequence ID" value="OCL13538.1"/>
    <property type="molecule type" value="Genomic_DNA"/>
</dbReference>
<accession>A0A8E2FAU8</accession>
<gene>
    <name evidence="1" type="ORF">AOQ84DRAFT_104912</name>
</gene>
<evidence type="ECO:0000313" key="2">
    <source>
        <dbReference type="Proteomes" id="UP000250140"/>
    </source>
</evidence>
<protein>
    <recommendedName>
        <fullName evidence="3">Ankyrin repeat protein</fullName>
    </recommendedName>
</protein>
<sequence length="238" mass="25245">MASSPPAPTIDALLNAVPDHPATVLAHLSRHPHLASAQDSHGYSLLHAAASYSHAALLRALVRTYAVAPDLVDEDGETALFVCETVEVARCLVEELGASVGWRNREGKTAEERVEEEAEFVPVAAYLRQVMARGAEGADAGAAAGAGAGAGAEDAAADEVHHPPPLPNGIKINMGTIGEEEVGEAAPDPEFRRRIEELAAREDFQGEEGQRQLRELVTEAVTGLAADQQGREVRRRVE</sequence>
<evidence type="ECO:0008006" key="3">
    <source>
        <dbReference type="Google" id="ProtNLM"/>
    </source>
</evidence>
<dbReference type="OrthoDB" id="19174at2759"/>
<dbReference type="AlphaFoldDB" id="A0A8E2FAU8"/>
<dbReference type="Gene3D" id="1.25.40.20">
    <property type="entry name" value="Ankyrin repeat-containing domain"/>
    <property type="match status" value="1"/>
</dbReference>
<organism evidence="1 2">
    <name type="scientific">Glonium stellatum</name>
    <dbReference type="NCBI Taxonomy" id="574774"/>
    <lineage>
        <taxon>Eukaryota</taxon>
        <taxon>Fungi</taxon>
        <taxon>Dikarya</taxon>
        <taxon>Ascomycota</taxon>
        <taxon>Pezizomycotina</taxon>
        <taxon>Dothideomycetes</taxon>
        <taxon>Pleosporomycetidae</taxon>
        <taxon>Gloniales</taxon>
        <taxon>Gloniaceae</taxon>
        <taxon>Glonium</taxon>
    </lineage>
</organism>
<dbReference type="SUPFAM" id="SSF48403">
    <property type="entry name" value="Ankyrin repeat"/>
    <property type="match status" value="1"/>
</dbReference>
<reference evidence="1 2" key="1">
    <citation type="journal article" date="2016" name="Nat. Commun.">
        <title>Ectomycorrhizal ecology is imprinted in the genome of the dominant symbiotic fungus Cenococcum geophilum.</title>
        <authorList>
            <consortium name="DOE Joint Genome Institute"/>
            <person name="Peter M."/>
            <person name="Kohler A."/>
            <person name="Ohm R.A."/>
            <person name="Kuo A."/>
            <person name="Krutzmann J."/>
            <person name="Morin E."/>
            <person name="Arend M."/>
            <person name="Barry K.W."/>
            <person name="Binder M."/>
            <person name="Choi C."/>
            <person name="Clum A."/>
            <person name="Copeland A."/>
            <person name="Grisel N."/>
            <person name="Haridas S."/>
            <person name="Kipfer T."/>
            <person name="LaButti K."/>
            <person name="Lindquist E."/>
            <person name="Lipzen A."/>
            <person name="Maire R."/>
            <person name="Meier B."/>
            <person name="Mihaltcheva S."/>
            <person name="Molinier V."/>
            <person name="Murat C."/>
            <person name="Poggeler S."/>
            <person name="Quandt C.A."/>
            <person name="Sperisen C."/>
            <person name="Tritt A."/>
            <person name="Tisserant E."/>
            <person name="Crous P.W."/>
            <person name="Henrissat B."/>
            <person name="Nehls U."/>
            <person name="Egli S."/>
            <person name="Spatafora J.W."/>
            <person name="Grigoriev I.V."/>
            <person name="Martin F.M."/>
        </authorList>
    </citation>
    <scope>NUCLEOTIDE SEQUENCE [LARGE SCALE GENOMIC DNA]</scope>
    <source>
        <strain evidence="1 2">CBS 207.34</strain>
    </source>
</reference>
<dbReference type="InterPro" id="IPR036770">
    <property type="entry name" value="Ankyrin_rpt-contain_sf"/>
</dbReference>
<proteinExistence type="predicted"/>